<dbReference type="GO" id="GO:0016616">
    <property type="term" value="F:oxidoreductase activity, acting on the CH-OH group of donors, NAD or NADP as acceptor"/>
    <property type="evidence" value="ECO:0007669"/>
    <property type="project" value="InterPro"/>
</dbReference>
<reference evidence="7 8" key="1">
    <citation type="submission" date="2019-12" db="EMBL/GenBank/DDBJ databases">
        <title>Sporaefaciens musculi gen. nov., sp. nov., a novel bacterium isolated from the caecum of an obese mouse.</title>
        <authorList>
            <person name="Rasmussen T.S."/>
            <person name="Streidl T."/>
            <person name="Hitch T.C.A."/>
            <person name="Wortmann E."/>
            <person name="Deptula P."/>
            <person name="Hansen M."/>
            <person name="Nielsen D.S."/>
            <person name="Clavel T."/>
            <person name="Vogensen F.K."/>
        </authorList>
    </citation>
    <scope>NUCLEOTIDE SEQUENCE [LARGE SCALE GENOMIC DNA]</scope>
    <source>
        <strain evidence="7 8">WCA-9-b2</strain>
    </source>
</reference>
<feature type="domain" description="D-isomer specific 2-hydroxyacid dehydrogenase NAD-binding" evidence="6">
    <location>
        <begin position="103"/>
        <end position="280"/>
    </location>
</feature>
<evidence type="ECO:0000259" key="6">
    <source>
        <dbReference type="Pfam" id="PF02826"/>
    </source>
</evidence>
<evidence type="ECO:0000259" key="5">
    <source>
        <dbReference type="Pfam" id="PF00389"/>
    </source>
</evidence>
<dbReference type="Pfam" id="PF02826">
    <property type="entry name" value="2-Hacid_dh_C"/>
    <property type="match status" value="1"/>
</dbReference>
<dbReference type="AlphaFoldDB" id="A0A7X3ML76"/>
<keyword evidence="2 4" id="KW-0560">Oxidoreductase</keyword>
<dbReference type="InterPro" id="IPR006139">
    <property type="entry name" value="D-isomer_2_OHA_DH_cat_dom"/>
</dbReference>
<comment type="caution">
    <text evidence="7">The sequence shown here is derived from an EMBL/GenBank/DDBJ whole genome shotgun (WGS) entry which is preliminary data.</text>
</comment>
<feature type="domain" description="D-isomer specific 2-hydroxyacid dehydrogenase catalytic" evidence="5">
    <location>
        <begin position="4"/>
        <end position="311"/>
    </location>
</feature>
<evidence type="ECO:0000256" key="1">
    <source>
        <dbReference type="ARBA" id="ARBA00005854"/>
    </source>
</evidence>
<organism evidence="7 8">
    <name type="scientific">Sporofaciens musculi</name>
    <dbReference type="NCBI Taxonomy" id="2681861"/>
    <lineage>
        <taxon>Bacteria</taxon>
        <taxon>Bacillati</taxon>
        <taxon>Bacillota</taxon>
        <taxon>Clostridia</taxon>
        <taxon>Lachnospirales</taxon>
        <taxon>Lachnospiraceae</taxon>
        <taxon>Sporofaciens</taxon>
    </lineage>
</organism>
<dbReference type="InterPro" id="IPR036291">
    <property type="entry name" value="NAD(P)-bd_dom_sf"/>
</dbReference>
<evidence type="ECO:0000313" key="8">
    <source>
        <dbReference type="Proteomes" id="UP000460412"/>
    </source>
</evidence>
<sequence>MKFVMTQAVCPEGMRLLEGKADVYVADHGEPDQYMDEMKEADAFIVRIGKCDKNVIENSPTLRVIGRTGVGYDSVDVEAATRAGIPVVITPGANNRSVAEHAVGMMFALAKNFVEAHNELKNGNWKIRDANKAFELQGKKVGFIGLGAIGMETQALCKAIGMETAGYDPYISREYVEEMGCEYYEDYRELLKVCDFISIHVPLAEATKGMIGVKELSLMKKTALLINCSRGGIVDEKALAEALNTGRIAGAGTDVFAEEPPTTDHPLLHAKNLVYSPHSAAQTKEAVIRMADMCIRGCLAVLNGEKWQYVANPKVYEHPKWAER</sequence>
<gene>
    <name evidence="7" type="ORF">GN277_24850</name>
</gene>
<dbReference type="CDD" id="cd12173">
    <property type="entry name" value="PGDH_4"/>
    <property type="match status" value="1"/>
</dbReference>
<evidence type="ECO:0000256" key="4">
    <source>
        <dbReference type="RuleBase" id="RU003719"/>
    </source>
</evidence>
<dbReference type="PROSITE" id="PS00671">
    <property type="entry name" value="D_2_HYDROXYACID_DH_3"/>
    <property type="match status" value="1"/>
</dbReference>
<keyword evidence="8" id="KW-1185">Reference proteome</keyword>
<dbReference type="Proteomes" id="UP000460412">
    <property type="component" value="Unassembled WGS sequence"/>
</dbReference>
<name>A0A7X3ML76_9FIRM</name>
<dbReference type="FunFam" id="3.40.50.720:FF:000203">
    <property type="entry name" value="D-3-phosphoglycerate dehydrogenase (SerA)"/>
    <property type="match status" value="1"/>
</dbReference>
<dbReference type="PROSITE" id="PS00670">
    <property type="entry name" value="D_2_HYDROXYACID_DH_2"/>
    <property type="match status" value="1"/>
</dbReference>
<dbReference type="SUPFAM" id="SSF52283">
    <property type="entry name" value="Formate/glycerate dehydrogenase catalytic domain-like"/>
    <property type="match status" value="1"/>
</dbReference>
<dbReference type="GO" id="GO:0051287">
    <property type="term" value="F:NAD binding"/>
    <property type="evidence" value="ECO:0007669"/>
    <property type="project" value="InterPro"/>
</dbReference>
<evidence type="ECO:0000313" key="7">
    <source>
        <dbReference type="EMBL" id="MXP78456.1"/>
    </source>
</evidence>
<dbReference type="InterPro" id="IPR029753">
    <property type="entry name" value="D-isomer_DH_CS"/>
</dbReference>
<dbReference type="InterPro" id="IPR050857">
    <property type="entry name" value="D-2-hydroxyacid_DH"/>
</dbReference>
<keyword evidence="3" id="KW-0520">NAD</keyword>
<accession>A0A7X3ML76</accession>
<dbReference type="PANTHER" id="PTHR42789:SF1">
    <property type="entry name" value="D-ISOMER SPECIFIC 2-HYDROXYACID DEHYDROGENASE FAMILY PROTEIN (AFU_ORTHOLOGUE AFUA_6G10090)"/>
    <property type="match status" value="1"/>
</dbReference>
<evidence type="ECO:0000256" key="3">
    <source>
        <dbReference type="ARBA" id="ARBA00023027"/>
    </source>
</evidence>
<dbReference type="EMBL" id="WUQX01000001">
    <property type="protein sequence ID" value="MXP78456.1"/>
    <property type="molecule type" value="Genomic_DNA"/>
</dbReference>
<dbReference type="InterPro" id="IPR006140">
    <property type="entry name" value="D-isomer_DH_NAD-bd"/>
</dbReference>
<dbReference type="Pfam" id="PF00389">
    <property type="entry name" value="2-Hacid_dh"/>
    <property type="match status" value="1"/>
</dbReference>
<protein>
    <submittedName>
        <fullName evidence="7">Phosphoglycerate dehydrogenase</fullName>
    </submittedName>
</protein>
<comment type="similarity">
    <text evidence="1 4">Belongs to the D-isomer specific 2-hydroxyacid dehydrogenase family.</text>
</comment>
<proteinExistence type="inferred from homology"/>
<dbReference type="SUPFAM" id="SSF51735">
    <property type="entry name" value="NAD(P)-binding Rossmann-fold domains"/>
    <property type="match status" value="1"/>
</dbReference>
<dbReference type="PANTHER" id="PTHR42789">
    <property type="entry name" value="D-ISOMER SPECIFIC 2-HYDROXYACID DEHYDROGENASE FAMILY PROTEIN (AFU_ORTHOLOGUE AFUA_6G10090)"/>
    <property type="match status" value="1"/>
</dbReference>
<evidence type="ECO:0000256" key="2">
    <source>
        <dbReference type="ARBA" id="ARBA00023002"/>
    </source>
</evidence>
<dbReference type="RefSeq" id="WP_159755069.1">
    <property type="nucleotide sequence ID" value="NZ_CATIFW010000122.1"/>
</dbReference>
<dbReference type="Gene3D" id="3.40.50.720">
    <property type="entry name" value="NAD(P)-binding Rossmann-like Domain"/>
    <property type="match status" value="2"/>
</dbReference>